<feature type="compositionally biased region" description="Polar residues" evidence="1">
    <location>
        <begin position="132"/>
        <end position="146"/>
    </location>
</feature>
<evidence type="ECO:0000256" key="1">
    <source>
        <dbReference type="SAM" id="MobiDB-lite"/>
    </source>
</evidence>
<feature type="compositionally biased region" description="Pro residues" evidence="1">
    <location>
        <begin position="159"/>
        <end position="173"/>
    </location>
</feature>
<protein>
    <submittedName>
        <fullName evidence="2">Uncharacterized protein</fullName>
    </submittedName>
</protein>
<keyword evidence="3" id="KW-1185">Reference proteome</keyword>
<dbReference type="AlphaFoldDB" id="A0A9Q3PSR9"/>
<sequence length="227" mass="25236">MTTDACDACRQAHKKCSFVVCPFQPHSQRSSCPRCPCEDSFVVDNDEAISECKWTLGPQTGQLERFRTISPVLSSIDLSTPLLGHHPMATSLLDWSEVIIWPMKDGNGKRTFELGPIVTNGIQMPNLPCKQTLRQPTPGPSGTQWSEELFREPSRTEEPPIPGPSPSSQPPEDVPTREPEPEVAPAQSTEEPFAKTPLLFLHSYQLFLTFSSTISSLSHHSLLNNYH</sequence>
<comment type="caution">
    <text evidence="2">The sequence shown here is derived from an EMBL/GenBank/DDBJ whole genome shotgun (WGS) entry which is preliminary data.</text>
</comment>
<name>A0A9Q3PSR9_9BASI</name>
<proteinExistence type="predicted"/>
<evidence type="ECO:0000313" key="3">
    <source>
        <dbReference type="Proteomes" id="UP000765509"/>
    </source>
</evidence>
<evidence type="ECO:0000313" key="2">
    <source>
        <dbReference type="EMBL" id="MBW0572808.1"/>
    </source>
</evidence>
<reference evidence="2" key="1">
    <citation type="submission" date="2021-03" db="EMBL/GenBank/DDBJ databases">
        <title>Draft genome sequence of rust myrtle Austropuccinia psidii MF-1, a brazilian biotype.</title>
        <authorList>
            <person name="Quecine M.C."/>
            <person name="Pachon D.M.R."/>
            <person name="Bonatelli M.L."/>
            <person name="Correr F.H."/>
            <person name="Franceschini L.M."/>
            <person name="Leite T.F."/>
            <person name="Margarido G.R.A."/>
            <person name="Almeida C.A."/>
            <person name="Ferrarezi J.A."/>
            <person name="Labate C.A."/>
        </authorList>
    </citation>
    <scope>NUCLEOTIDE SEQUENCE</scope>
    <source>
        <strain evidence="2">MF-1</strain>
    </source>
</reference>
<dbReference type="EMBL" id="AVOT02090801">
    <property type="protein sequence ID" value="MBW0572808.1"/>
    <property type="molecule type" value="Genomic_DNA"/>
</dbReference>
<gene>
    <name evidence="2" type="ORF">O181_112523</name>
</gene>
<organism evidence="2 3">
    <name type="scientific">Austropuccinia psidii MF-1</name>
    <dbReference type="NCBI Taxonomy" id="1389203"/>
    <lineage>
        <taxon>Eukaryota</taxon>
        <taxon>Fungi</taxon>
        <taxon>Dikarya</taxon>
        <taxon>Basidiomycota</taxon>
        <taxon>Pucciniomycotina</taxon>
        <taxon>Pucciniomycetes</taxon>
        <taxon>Pucciniales</taxon>
        <taxon>Sphaerophragmiaceae</taxon>
        <taxon>Austropuccinia</taxon>
    </lineage>
</organism>
<dbReference type="Proteomes" id="UP000765509">
    <property type="component" value="Unassembled WGS sequence"/>
</dbReference>
<accession>A0A9Q3PSR9</accession>
<feature type="region of interest" description="Disordered" evidence="1">
    <location>
        <begin position="127"/>
        <end position="190"/>
    </location>
</feature>
<feature type="compositionally biased region" description="Basic and acidic residues" evidence="1">
    <location>
        <begin position="148"/>
        <end position="158"/>
    </location>
</feature>